<name>A0A212JUW5_9DELT</name>
<keyword evidence="6" id="KW-0969">Cilium</keyword>
<keyword evidence="6" id="KW-0966">Cell projection</keyword>
<evidence type="ECO:0000259" key="5">
    <source>
        <dbReference type="Pfam" id="PF00700"/>
    </source>
</evidence>
<comment type="similarity">
    <text evidence="1 3">Belongs to the bacterial flagellin family.</text>
</comment>
<gene>
    <name evidence="6" type="ORF">KL86DPRO_20111</name>
</gene>
<dbReference type="InterPro" id="IPR046358">
    <property type="entry name" value="Flagellin_C"/>
</dbReference>
<evidence type="ECO:0000256" key="3">
    <source>
        <dbReference type="RuleBase" id="RU362073"/>
    </source>
</evidence>
<protein>
    <recommendedName>
        <fullName evidence="3">Flagellin</fullName>
    </recommendedName>
</protein>
<dbReference type="Gene3D" id="6.10.10.10">
    <property type="entry name" value="Flagellar export chaperone, C-terminal domain"/>
    <property type="match status" value="1"/>
</dbReference>
<dbReference type="Pfam" id="PF00669">
    <property type="entry name" value="Flagellin_N"/>
    <property type="match status" value="1"/>
</dbReference>
<feature type="domain" description="Flagellin C-terminal" evidence="5">
    <location>
        <begin position="214"/>
        <end position="295"/>
    </location>
</feature>
<comment type="function">
    <text evidence="3">Flagellin is the subunit protein which polymerizes to form the filaments of bacterial flagella.</text>
</comment>
<evidence type="ECO:0000256" key="2">
    <source>
        <dbReference type="ARBA" id="ARBA00023143"/>
    </source>
</evidence>
<dbReference type="GO" id="GO:0005198">
    <property type="term" value="F:structural molecule activity"/>
    <property type="evidence" value="ECO:0007669"/>
    <property type="project" value="UniProtKB-UniRule"/>
</dbReference>
<keyword evidence="3" id="KW-0964">Secreted</keyword>
<dbReference type="Gene3D" id="1.20.1330.10">
    <property type="entry name" value="f41 fragment of flagellin, N-terminal domain"/>
    <property type="match status" value="1"/>
</dbReference>
<proteinExistence type="inferred from homology"/>
<dbReference type="SUPFAM" id="SSF64518">
    <property type="entry name" value="Phase 1 flagellin"/>
    <property type="match status" value="1"/>
</dbReference>
<keyword evidence="2 3" id="KW-0975">Bacterial flagellum</keyword>
<dbReference type="PANTHER" id="PTHR42792:SF2">
    <property type="entry name" value="FLAGELLIN"/>
    <property type="match status" value="1"/>
</dbReference>
<dbReference type="PRINTS" id="PR00207">
    <property type="entry name" value="FLAGELLIN"/>
</dbReference>
<sequence>MALTINNNLMAANAARNLSNSYSALSTSVRRLSSGLRVGQASDDAAGLAIRELMRADIASLNQGVRNANDAISLIQTADGALGVIDEKLIRMKELAEQAATGTYNSDQRLMIESEYQAMASEITRIANATDFNGVYLLNGNLSSSTHDGTELVSKGKLKVHFGTANDSAEDYYYIQIGNSTASALGVGNEADSTMEAYTVSTQARAQRALVGLNSAIISKDKIRAALGAMQNRLENTVSNLQIQAENLQAAESRISDVDVATEMTEFVRNQVLTQAAVAMLSQANSLPQMALQLIG</sequence>
<accession>A0A212JUW5</accession>
<dbReference type="GO" id="GO:0009288">
    <property type="term" value="C:bacterial-type flagellum"/>
    <property type="evidence" value="ECO:0007669"/>
    <property type="project" value="UniProtKB-SubCell"/>
</dbReference>
<dbReference type="InterPro" id="IPR001492">
    <property type="entry name" value="Flagellin"/>
</dbReference>
<dbReference type="GO" id="GO:0005576">
    <property type="term" value="C:extracellular region"/>
    <property type="evidence" value="ECO:0007669"/>
    <property type="project" value="UniProtKB-SubCell"/>
</dbReference>
<evidence type="ECO:0000259" key="4">
    <source>
        <dbReference type="Pfam" id="PF00669"/>
    </source>
</evidence>
<keyword evidence="6" id="KW-0282">Flagellum</keyword>
<comment type="subcellular location">
    <subcellularLocation>
        <location evidence="3">Secreted</location>
    </subcellularLocation>
    <subcellularLocation>
        <location evidence="3">Bacterial flagellum</location>
    </subcellularLocation>
</comment>
<feature type="domain" description="Flagellin N-terminal" evidence="4">
    <location>
        <begin position="5"/>
        <end position="141"/>
    </location>
</feature>
<dbReference type="EMBL" id="FLUQ01000002">
    <property type="protein sequence ID" value="SBW03249.1"/>
    <property type="molecule type" value="Genomic_DNA"/>
</dbReference>
<evidence type="ECO:0000256" key="1">
    <source>
        <dbReference type="ARBA" id="ARBA00005709"/>
    </source>
</evidence>
<dbReference type="InterPro" id="IPR001029">
    <property type="entry name" value="Flagellin_N"/>
</dbReference>
<reference evidence="6" key="1">
    <citation type="submission" date="2016-04" db="EMBL/GenBank/DDBJ databases">
        <authorList>
            <person name="Evans L.H."/>
            <person name="Alamgir A."/>
            <person name="Owens N."/>
            <person name="Weber N.D."/>
            <person name="Virtaneva K."/>
            <person name="Barbian K."/>
            <person name="Babar A."/>
            <person name="Rosenke K."/>
        </authorList>
    </citation>
    <scope>NUCLEOTIDE SEQUENCE</scope>
    <source>
        <strain evidence="6">86</strain>
    </source>
</reference>
<evidence type="ECO:0000313" key="6">
    <source>
        <dbReference type="EMBL" id="SBW03249.1"/>
    </source>
</evidence>
<dbReference type="AlphaFoldDB" id="A0A212JUW5"/>
<dbReference type="Pfam" id="PF00700">
    <property type="entry name" value="Flagellin_C"/>
    <property type="match status" value="1"/>
</dbReference>
<dbReference type="PANTHER" id="PTHR42792">
    <property type="entry name" value="FLAGELLIN"/>
    <property type="match status" value="1"/>
</dbReference>
<organism evidence="6">
    <name type="scientific">uncultured delta proteobacterium</name>
    <dbReference type="NCBI Taxonomy" id="34034"/>
    <lineage>
        <taxon>Bacteria</taxon>
        <taxon>Deltaproteobacteria</taxon>
        <taxon>environmental samples</taxon>
    </lineage>
</organism>
<dbReference type="InterPro" id="IPR042187">
    <property type="entry name" value="Flagellin_C_sub2"/>
</dbReference>